<name>A0A067N6N0_PLEO1</name>
<evidence type="ECO:0000256" key="7">
    <source>
        <dbReference type="SAM" id="Phobius"/>
    </source>
</evidence>
<evidence type="ECO:0000256" key="2">
    <source>
        <dbReference type="ARBA" id="ARBA00004673"/>
    </source>
</evidence>
<dbReference type="OrthoDB" id="9974841at2759"/>
<dbReference type="Gene3D" id="4.10.49.10">
    <property type="entry name" value="Cytochrome c oxidase subunit VIIc"/>
    <property type="match status" value="1"/>
</dbReference>
<keyword evidence="6 7" id="KW-0472">Membrane</keyword>
<dbReference type="Proteomes" id="UP000027073">
    <property type="component" value="Unassembled WGS sequence"/>
</dbReference>
<evidence type="ECO:0000256" key="5">
    <source>
        <dbReference type="ARBA" id="ARBA00023128"/>
    </source>
</evidence>
<evidence type="ECO:0000256" key="1">
    <source>
        <dbReference type="ARBA" id="ARBA00004434"/>
    </source>
</evidence>
<dbReference type="SUPFAM" id="SSF81427">
    <property type="entry name" value="Mitochondrial cytochrome c oxidase subunit VIIc (aka VIIIa)"/>
    <property type="match status" value="1"/>
</dbReference>
<keyword evidence="5" id="KW-0496">Mitochondrion</keyword>
<evidence type="ECO:0000256" key="3">
    <source>
        <dbReference type="ARBA" id="ARBA00010514"/>
    </source>
</evidence>
<dbReference type="EMBL" id="KL198012">
    <property type="protein sequence ID" value="KDQ23688.1"/>
    <property type="molecule type" value="Genomic_DNA"/>
</dbReference>
<dbReference type="GO" id="GO:0045277">
    <property type="term" value="C:respiratory chain complex IV"/>
    <property type="evidence" value="ECO:0007669"/>
    <property type="project" value="InterPro"/>
</dbReference>
<proteinExistence type="inferred from homology"/>
<gene>
    <name evidence="8" type="ORF">PLEOSDRAFT_1058967</name>
</gene>
<evidence type="ECO:0000313" key="8">
    <source>
        <dbReference type="EMBL" id="KDQ23688.1"/>
    </source>
</evidence>
<comment type="similarity">
    <text evidence="3">Belongs to the cytochrome c oxidase VIIc family.</text>
</comment>
<organism evidence="8 9">
    <name type="scientific">Pleurotus ostreatus (strain PC15)</name>
    <name type="common">Oyster mushroom</name>
    <dbReference type="NCBI Taxonomy" id="1137138"/>
    <lineage>
        <taxon>Eukaryota</taxon>
        <taxon>Fungi</taxon>
        <taxon>Dikarya</taxon>
        <taxon>Basidiomycota</taxon>
        <taxon>Agaricomycotina</taxon>
        <taxon>Agaricomycetes</taxon>
        <taxon>Agaricomycetidae</taxon>
        <taxon>Agaricales</taxon>
        <taxon>Pleurotineae</taxon>
        <taxon>Pleurotaceae</taxon>
        <taxon>Pleurotus</taxon>
    </lineage>
</organism>
<dbReference type="VEuPathDB" id="FungiDB:PLEOSDRAFT_1058967"/>
<dbReference type="GO" id="GO:0006123">
    <property type="term" value="P:mitochondrial electron transport, cytochrome c to oxygen"/>
    <property type="evidence" value="ECO:0007669"/>
    <property type="project" value="InterPro"/>
</dbReference>
<dbReference type="AlphaFoldDB" id="A0A067N6N0"/>
<feature type="transmembrane region" description="Helical" evidence="7">
    <location>
        <begin position="78"/>
        <end position="97"/>
    </location>
</feature>
<keyword evidence="7" id="KW-0812">Transmembrane</keyword>
<comment type="subcellular location">
    <subcellularLocation>
        <location evidence="1">Mitochondrion inner membrane</location>
        <topology evidence="1">Single-pass membrane protein</topology>
    </subcellularLocation>
</comment>
<comment type="pathway">
    <text evidence="2">Energy metabolism; oxidative phosphorylation.</text>
</comment>
<protein>
    <submittedName>
        <fullName evidence="8">Uncharacterized protein</fullName>
    </submittedName>
</protein>
<dbReference type="STRING" id="1137138.A0A067N6N0"/>
<dbReference type="HOGENOM" id="CLU_169812_1_0_1"/>
<keyword evidence="7" id="KW-1133">Transmembrane helix</keyword>
<dbReference type="InterPro" id="IPR004202">
    <property type="entry name" value="COX7C/Cox8"/>
</dbReference>
<evidence type="ECO:0000256" key="6">
    <source>
        <dbReference type="ARBA" id="ARBA00023136"/>
    </source>
</evidence>
<accession>A0A067N6N0</accession>
<reference evidence="9" key="1">
    <citation type="journal article" date="2014" name="Proc. Natl. Acad. Sci. U.S.A.">
        <title>Extensive sampling of basidiomycete genomes demonstrates inadequacy of the white-rot/brown-rot paradigm for wood decay fungi.</title>
        <authorList>
            <person name="Riley R."/>
            <person name="Salamov A.A."/>
            <person name="Brown D.W."/>
            <person name="Nagy L.G."/>
            <person name="Floudas D."/>
            <person name="Held B.W."/>
            <person name="Levasseur A."/>
            <person name="Lombard V."/>
            <person name="Morin E."/>
            <person name="Otillar R."/>
            <person name="Lindquist E.A."/>
            <person name="Sun H."/>
            <person name="LaButti K.M."/>
            <person name="Schmutz J."/>
            <person name="Jabbour D."/>
            <person name="Luo H."/>
            <person name="Baker S.E."/>
            <person name="Pisabarro A.G."/>
            <person name="Walton J.D."/>
            <person name="Blanchette R.A."/>
            <person name="Henrissat B."/>
            <person name="Martin F."/>
            <person name="Cullen D."/>
            <person name="Hibbett D.S."/>
            <person name="Grigoriev I.V."/>
        </authorList>
    </citation>
    <scope>NUCLEOTIDE SEQUENCE [LARGE SCALE GENOMIC DNA]</scope>
    <source>
        <strain evidence="9">PC15</strain>
    </source>
</reference>
<dbReference type="Pfam" id="PF02935">
    <property type="entry name" value="COX7C"/>
    <property type="match status" value="1"/>
</dbReference>
<dbReference type="InterPro" id="IPR036636">
    <property type="entry name" value="COX7C/Cox8_sf"/>
</dbReference>
<sequence>MRTYPLVTHRTNRLPFTTLDLRTEMNTARLGLRALRSQPMPKFTSTPIGQVARRYASTSGHGHLPFSYANRRTFALKYFTFVATGFSIPFIAIWWTWNKPGGIHNP</sequence>
<keyword evidence="4" id="KW-0999">Mitochondrion inner membrane</keyword>
<dbReference type="InParanoid" id="A0A067N6N0"/>
<evidence type="ECO:0000256" key="4">
    <source>
        <dbReference type="ARBA" id="ARBA00022792"/>
    </source>
</evidence>
<evidence type="ECO:0000313" key="9">
    <source>
        <dbReference type="Proteomes" id="UP000027073"/>
    </source>
</evidence>
<dbReference type="GO" id="GO:0005743">
    <property type="term" value="C:mitochondrial inner membrane"/>
    <property type="evidence" value="ECO:0007669"/>
    <property type="project" value="UniProtKB-SubCell"/>
</dbReference>
<dbReference type="UniPathway" id="UPA00705"/>